<dbReference type="InterPro" id="IPR013096">
    <property type="entry name" value="Cupin_2"/>
</dbReference>
<feature type="domain" description="Cupin type-2" evidence="2">
    <location>
        <begin position="32"/>
        <end position="86"/>
    </location>
</feature>
<name>A0A3A6PVX3_9EURY</name>
<dbReference type="EMBL" id="QMDW01000054">
    <property type="protein sequence ID" value="RJX47324.1"/>
    <property type="molecule type" value="Genomic_DNA"/>
</dbReference>
<protein>
    <submittedName>
        <fullName evidence="3">Cupin domain-containing protein</fullName>
    </submittedName>
</protein>
<evidence type="ECO:0000256" key="1">
    <source>
        <dbReference type="SAM" id="MobiDB-lite"/>
    </source>
</evidence>
<dbReference type="Proteomes" id="UP000281564">
    <property type="component" value="Unassembled WGS sequence"/>
</dbReference>
<feature type="region of interest" description="Disordered" evidence="1">
    <location>
        <begin position="1"/>
        <end position="20"/>
    </location>
</feature>
<reference evidence="3 4" key="1">
    <citation type="submission" date="2018-06" db="EMBL/GenBank/DDBJ databases">
        <title>Halonotius sp. F13-13 a new haloarchaeeon isolated from a solar saltern from Isla Cristina, Huelva, Spain.</title>
        <authorList>
            <person name="Duran-Viseras A."/>
            <person name="Sanchez-Porro C."/>
            <person name="Ventosa A."/>
        </authorList>
    </citation>
    <scope>NUCLEOTIDE SEQUENCE [LARGE SCALE GENOMIC DNA]</scope>
    <source>
        <strain evidence="3 4">CECT 7525</strain>
    </source>
</reference>
<dbReference type="OrthoDB" id="190812at2157"/>
<evidence type="ECO:0000259" key="2">
    <source>
        <dbReference type="Pfam" id="PF07883"/>
    </source>
</evidence>
<dbReference type="AlphaFoldDB" id="A0A3A6PVX3"/>
<sequence>MESFAVSDAAADVSDDEESIEKLRTDAVSLEIMSFKEGDEDPMHAHGEDEIYHVDSGNAKLNIEGDTYDVSAGDVIHLEPGTDHQFLDFEDKLVMTVLYAPAKGSAE</sequence>
<dbReference type="InterPro" id="IPR011051">
    <property type="entry name" value="RmlC_Cupin_sf"/>
</dbReference>
<dbReference type="RefSeq" id="WP_120086592.1">
    <property type="nucleotide sequence ID" value="NZ_QMDW01000054.1"/>
</dbReference>
<dbReference type="SUPFAM" id="SSF51182">
    <property type="entry name" value="RmlC-like cupins"/>
    <property type="match status" value="1"/>
</dbReference>
<gene>
    <name evidence="3" type="ORF">DP106_14915</name>
</gene>
<proteinExistence type="predicted"/>
<evidence type="ECO:0000313" key="3">
    <source>
        <dbReference type="EMBL" id="RJX47324.1"/>
    </source>
</evidence>
<feature type="compositionally biased region" description="Low complexity" evidence="1">
    <location>
        <begin position="1"/>
        <end position="12"/>
    </location>
</feature>
<evidence type="ECO:0000313" key="4">
    <source>
        <dbReference type="Proteomes" id="UP000281564"/>
    </source>
</evidence>
<dbReference type="Gene3D" id="2.60.120.10">
    <property type="entry name" value="Jelly Rolls"/>
    <property type="match status" value="1"/>
</dbReference>
<organism evidence="3 4">
    <name type="scientific">Halonotius pteroides</name>
    <dbReference type="NCBI Taxonomy" id="268735"/>
    <lineage>
        <taxon>Archaea</taxon>
        <taxon>Methanobacteriati</taxon>
        <taxon>Methanobacteriota</taxon>
        <taxon>Stenosarchaea group</taxon>
        <taxon>Halobacteria</taxon>
        <taxon>Halobacteriales</taxon>
        <taxon>Haloferacaceae</taxon>
        <taxon>Halonotius</taxon>
    </lineage>
</organism>
<dbReference type="InterPro" id="IPR014710">
    <property type="entry name" value="RmlC-like_jellyroll"/>
</dbReference>
<keyword evidence="4" id="KW-1185">Reference proteome</keyword>
<dbReference type="Pfam" id="PF07883">
    <property type="entry name" value="Cupin_2"/>
    <property type="match status" value="1"/>
</dbReference>
<comment type="caution">
    <text evidence="3">The sequence shown here is derived from an EMBL/GenBank/DDBJ whole genome shotgun (WGS) entry which is preliminary data.</text>
</comment>
<accession>A0A3A6PVX3</accession>